<dbReference type="Proteomes" id="UP000321960">
    <property type="component" value="Unassembled WGS sequence"/>
</dbReference>
<evidence type="ECO:0000313" key="8">
    <source>
        <dbReference type="EMBL" id="GLS63910.1"/>
    </source>
</evidence>
<reference evidence="8" key="1">
    <citation type="journal article" date="2014" name="Int. J. Syst. Evol. Microbiol.">
        <title>Complete genome of a new Firmicutes species belonging to the dominant human colonic microbiota ('Ruminococcus bicirculans') reveals two chromosomes and a selective capacity to utilize plant glucans.</title>
        <authorList>
            <consortium name="NISC Comparative Sequencing Program"/>
            <person name="Wegmann U."/>
            <person name="Louis P."/>
            <person name="Goesmann A."/>
            <person name="Henrissat B."/>
            <person name="Duncan S.H."/>
            <person name="Flint H.J."/>
        </authorList>
    </citation>
    <scope>NUCLEOTIDE SEQUENCE</scope>
    <source>
        <strain evidence="8">NBRC 107715</strain>
    </source>
</reference>
<reference evidence="7 9" key="3">
    <citation type="submission" date="2019-07" db="EMBL/GenBank/DDBJ databases">
        <title>Whole genome shotgun sequence of Methylobacterium oxalidis NBRC 107715.</title>
        <authorList>
            <person name="Hosoyama A."/>
            <person name="Uohara A."/>
            <person name="Ohji S."/>
            <person name="Ichikawa N."/>
        </authorList>
    </citation>
    <scope>NUCLEOTIDE SEQUENCE [LARGE SCALE GENOMIC DNA]</scope>
    <source>
        <strain evidence="7 9">NBRC 107715</strain>
    </source>
</reference>
<dbReference type="InterPro" id="IPR036388">
    <property type="entry name" value="WH-like_DNA-bd_sf"/>
</dbReference>
<dbReference type="PANTHER" id="PTHR30537:SF74">
    <property type="entry name" value="HTH-TYPE TRANSCRIPTIONAL REGULATOR TRPI"/>
    <property type="match status" value="1"/>
</dbReference>
<dbReference type="GO" id="GO:0006351">
    <property type="term" value="P:DNA-templated transcription"/>
    <property type="evidence" value="ECO:0007669"/>
    <property type="project" value="TreeGrafter"/>
</dbReference>
<evidence type="ECO:0000256" key="5">
    <source>
        <dbReference type="SAM" id="MobiDB-lite"/>
    </source>
</evidence>
<reference evidence="10" key="2">
    <citation type="journal article" date="2019" name="Int. J. Syst. Evol. Microbiol.">
        <title>The Global Catalogue of Microorganisms (GCM) 10K type strain sequencing project: providing services to taxonomists for standard genome sequencing and annotation.</title>
        <authorList>
            <consortium name="The Broad Institute Genomics Platform"/>
            <consortium name="The Broad Institute Genome Sequencing Center for Infectious Disease"/>
            <person name="Wu L."/>
            <person name="Ma J."/>
        </authorList>
    </citation>
    <scope>NUCLEOTIDE SEQUENCE [LARGE SCALE GENOMIC DNA]</scope>
    <source>
        <strain evidence="10">NBRC 107715</strain>
    </source>
</reference>
<dbReference type="InterPro" id="IPR058163">
    <property type="entry name" value="LysR-type_TF_proteobact-type"/>
</dbReference>
<keyword evidence="2" id="KW-0805">Transcription regulation</keyword>
<dbReference type="InterPro" id="IPR036390">
    <property type="entry name" value="WH_DNA-bd_sf"/>
</dbReference>
<evidence type="ECO:0000256" key="2">
    <source>
        <dbReference type="ARBA" id="ARBA00023015"/>
    </source>
</evidence>
<dbReference type="EMBL" id="BSPK01000031">
    <property type="protein sequence ID" value="GLS63910.1"/>
    <property type="molecule type" value="Genomic_DNA"/>
</dbReference>
<comment type="similarity">
    <text evidence="1">Belongs to the LysR transcriptional regulatory family.</text>
</comment>
<dbReference type="SUPFAM" id="SSF46785">
    <property type="entry name" value="Winged helix' DNA-binding domain"/>
    <property type="match status" value="1"/>
</dbReference>
<proteinExistence type="inferred from homology"/>
<keyword evidence="4" id="KW-0804">Transcription</keyword>
<dbReference type="OrthoDB" id="9793571at2"/>
<dbReference type="Proteomes" id="UP001156856">
    <property type="component" value="Unassembled WGS sequence"/>
</dbReference>
<dbReference type="PROSITE" id="PS50931">
    <property type="entry name" value="HTH_LYSR"/>
    <property type="match status" value="1"/>
</dbReference>
<reference evidence="8" key="4">
    <citation type="submission" date="2023-01" db="EMBL/GenBank/DDBJ databases">
        <title>Draft genome sequence of Methylobacterium oxalidis strain NBRC 107715.</title>
        <authorList>
            <person name="Sun Q."/>
            <person name="Mori K."/>
        </authorList>
    </citation>
    <scope>NUCLEOTIDE SEQUENCE</scope>
    <source>
        <strain evidence="8">NBRC 107715</strain>
    </source>
</reference>
<evidence type="ECO:0000313" key="7">
    <source>
        <dbReference type="EMBL" id="GEP06512.1"/>
    </source>
</evidence>
<evidence type="ECO:0000259" key="6">
    <source>
        <dbReference type="PROSITE" id="PS50931"/>
    </source>
</evidence>
<dbReference type="Pfam" id="PF00126">
    <property type="entry name" value="HTH_1"/>
    <property type="match status" value="1"/>
</dbReference>
<dbReference type="SUPFAM" id="SSF53850">
    <property type="entry name" value="Periplasmic binding protein-like II"/>
    <property type="match status" value="1"/>
</dbReference>
<dbReference type="GO" id="GO:0043565">
    <property type="term" value="F:sequence-specific DNA binding"/>
    <property type="evidence" value="ECO:0007669"/>
    <property type="project" value="TreeGrafter"/>
</dbReference>
<evidence type="ECO:0000313" key="9">
    <source>
        <dbReference type="Proteomes" id="UP000321960"/>
    </source>
</evidence>
<keyword evidence="3" id="KW-0238">DNA-binding</keyword>
<accession>A0A512J982</accession>
<dbReference type="InterPro" id="IPR000847">
    <property type="entry name" value="LysR_HTH_N"/>
</dbReference>
<gene>
    <name evidence="8" type="ORF">GCM10007888_22910</name>
    <name evidence="7" type="ORF">MOX02_45500</name>
</gene>
<dbReference type="AlphaFoldDB" id="A0A512J982"/>
<protein>
    <submittedName>
        <fullName evidence="7">Transcriptional regulator</fullName>
    </submittedName>
</protein>
<dbReference type="Gene3D" id="1.10.10.10">
    <property type="entry name" value="Winged helix-like DNA-binding domain superfamily/Winged helix DNA-binding domain"/>
    <property type="match status" value="1"/>
</dbReference>
<comment type="caution">
    <text evidence="7">The sequence shown here is derived from an EMBL/GenBank/DDBJ whole genome shotgun (WGS) entry which is preliminary data.</text>
</comment>
<dbReference type="EMBL" id="BJZU01000105">
    <property type="protein sequence ID" value="GEP06512.1"/>
    <property type="molecule type" value="Genomic_DNA"/>
</dbReference>
<organism evidence="7 9">
    <name type="scientific">Methylobacterium oxalidis</name>
    <dbReference type="NCBI Taxonomy" id="944322"/>
    <lineage>
        <taxon>Bacteria</taxon>
        <taxon>Pseudomonadati</taxon>
        <taxon>Pseudomonadota</taxon>
        <taxon>Alphaproteobacteria</taxon>
        <taxon>Hyphomicrobiales</taxon>
        <taxon>Methylobacteriaceae</taxon>
        <taxon>Methylobacterium</taxon>
    </lineage>
</organism>
<dbReference type="GO" id="GO:0003700">
    <property type="term" value="F:DNA-binding transcription factor activity"/>
    <property type="evidence" value="ECO:0007669"/>
    <property type="project" value="InterPro"/>
</dbReference>
<sequence length="324" mass="34899">MRTRTPPFSTLRLFDAAGRHLSFAKAAAELNVTPSAVSHGIVGLERALGVKLFLREPGRLSLTREGADYLTYVSEALSLILVGTRRLPTPHSGRTIAVSCAPTVASRWLLPRLHAFRAKHPRIAINLDTSHRPVGFPVDGFDFAIRMSRIPAAPTNWSPLFGEWLVPVCSPSYRETVASAGGFDPARATTLHVTSLSEDWQAWLDATGAADVPSLGTMRFDTIQLSLEAAAAGLGIALGRRSLMDRELRDGTLVEVGQAVPAATTYWLVSSDLVEQEQDLRSFRDWVLTEASAIVSDQATRMSPVARSVGGRGCPTPAEAATTS</sequence>
<keyword evidence="10" id="KW-1185">Reference proteome</keyword>
<dbReference type="PANTHER" id="PTHR30537">
    <property type="entry name" value="HTH-TYPE TRANSCRIPTIONAL REGULATOR"/>
    <property type="match status" value="1"/>
</dbReference>
<dbReference type="PRINTS" id="PR00039">
    <property type="entry name" value="HTHLYSR"/>
</dbReference>
<evidence type="ECO:0000256" key="4">
    <source>
        <dbReference type="ARBA" id="ARBA00023163"/>
    </source>
</evidence>
<evidence type="ECO:0000256" key="1">
    <source>
        <dbReference type="ARBA" id="ARBA00009437"/>
    </source>
</evidence>
<feature type="domain" description="HTH lysR-type" evidence="6">
    <location>
        <begin position="6"/>
        <end position="63"/>
    </location>
</feature>
<dbReference type="Gene3D" id="3.40.190.10">
    <property type="entry name" value="Periplasmic binding protein-like II"/>
    <property type="match status" value="2"/>
</dbReference>
<name>A0A512J982_9HYPH</name>
<feature type="region of interest" description="Disordered" evidence="5">
    <location>
        <begin position="305"/>
        <end position="324"/>
    </location>
</feature>
<dbReference type="Pfam" id="PF03466">
    <property type="entry name" value="LysR_substrate"/>
    <property type="match status" value="1"/>
</dbReference>
<evidence type="ECO:0000256" key="3">
    <source>
        <dbReference type="ARBA" id="ARBA00023125"/>
    </source>
</evidence>
<dbReference type="InterPro" id="IPR005119">
    <property type="entry name" value="LysR_subst-bd"/>
</dbReference>
<evidence type="ECO:0000313" key="10">
    <source>
        <dbReference type="Proteomes" id="UP001156856"/>
    </source>
</evidence>
<dbReference type="RefSeq" id="WP_147028052.1">
    <property type="nucleotide sequence ID" value="NZ_BJZU01000105.1"/>
</dbReference>